<evidence type="ECO:0000313" key="3">
    <source>
        <dbReference type="Proteomes" id="UP000268535"/>
    </source>
</evidence>
<protein>
    <recommendedName>
        <fullName evidence="4">Secreted protein</fullName>
    </recommendedName>
</protein>
<evidence type="ECO:0000256" key="1">
    <source>
        <dbReference type="SAM" id="SignalP"/>
    </source>
</evidence>
<accession>A0A4P9WX95</accession>
<gene>
    <name evidence="2" type="ORF">CAUPRSCDRAFT_11362</name>
</gene>
<organism evidence="2 3">
    <name type="scientific">Caulochytrium protostelioides</name>
    <dbReference type="NCBI Taxonomy" id="1555241"/>
    <lineage>
        <taxon>Eukaryota</taxon>
        <taxon>Fungi</taxon>
        <taxon>Fungi incertae sedis</taxon>
        <taxon>Chytridiomycota</taxon>
        <taxon>Chytridiomycota incertae sedis</taxon>
        <taxon>Chytridiomycetes</taxon>
        <taxon>Caulochytriales</taxon>
        <taxon>Caulochytriaceae</taxon>
        <taxon>Caulochytrium</taxon>
    </lineage>
</organism>
<name>A0A4P9WX95_9FUNG</name>
<proteinExistence type="predicted"/>
<dbReference type="Proteomes" id="UP000268535">
    <property type="component" value="Unassembled WGS sequence"/>
</dbReference>
<evidence type="ECO:0008006" key="4">
    <source>
        <dbReference type="Google" id="ProtNLM"/>
    </source>
</evidence>
<evidence type="ECO:0000313" key="2">
    <source>
        <dbReference type="EMBL" id="RKO96943.1"/>
    </source>
</evidence>
<sequence length="141" mass="14374">MHHVGRQAAFGLHLLAWAAPRCYLAGAVGGRHGGVLGEVRDIGGRIAEAISRWTKADSISMMPRGLVTFCDDGDKGAGLDEDAGLRGAPDVRSVPSTRFMDAGKGWVGSGPAVARADSGPCTASARCLSSVVDGLVVAAST</sequence>
<feature type="signal peptide" evidence="1">
    <location>
        <begin position="1"/>
        <end position="29"/>
    </location>
</feature>
<dbReference type="AlphaFoldDB" id="A0A4P9WX95"/>
<feature type="chain" id="PRO_5020962165" description="Secreted protein" evidence="1">
    <location>
        <begin position="30"/>
        <end position="141"/>
    </location>
</feature>
<keyword evidence="1" id="KW-0732">Signal</keyword>
<reference evidence="3" key="1">
    <citation type="journal article" date="2018" name="Nat. Microbiol.">
        <title>Leveraging single-cell genomics to expand the fungal tree of life.</title>
        <authorList>
            <person name="Ahrendt S.R."/>
            <person name="Quandt C.A."/>
            <person name="Ciobanu D."/>
            <person name="Clum A."/>
            <person name="Salamov A."/>
            <person name="Andreopoulos B."/>
            <person name="Cheng J.F."/>
            <person name="Woyke T."/>
            <person name="Pelin A."/>
            <person name="Henrissat B."/>
            <person name="Reynolds N.K."/>
            <person name="Benny G.L."/>
            <person name="Smith M.E."/>
            <person name="James T.Y."/>
            <person name="Grigoriev I.V."/>
        </authorList>
    </citation>
    <scope>NUCLEOTIDE SEQUENCE [LARGE SCALE GENOMIC DNA]</scope>
    <source>
        <strain evidence="3">ATCC 52028</strain>
    </source>
</reference>
<dbReference type="EMBL" id="ML009508">
    <property type="protein sequence ID" value="RKO96943.1"/>
    <property type="molecule type" value="Genomic_DNA"/>
</dbReference>